<comment type="caution">
    <text evidence="2">The sequence shown here is derived from an EMBL/GenBank/DDBJ whole genome shotgun (WGS) entry which is preliminary data.</text>
</comment>
<reference evidence="2 3" key="1">
    <citation type="submission" date="2013-06" db="EMBL/GenBank/DDBJ databases">
        <title>The Genome Sequence of Acinetobacter rudis CIP 110305.</title>
        <authorList>
            <consortium name="The Broad Institute Genome Sequencing Platform"/>
            <consortium name="The Broad Institute Genome Sequencing Center for Infectious Disease"/>
            <person name="Cerqueira G."/>
            <person name="Feldgarden M."/>
            <person name="Courvalin P."/>
            <person name="Perichon B."/>
            <person name="Grillot-Courvalin C."/>
            <person name="Clermont D."/>
            <person name="Rocha E."/>
            <person name="Yoon E.-J."/>
            <person name="Nemec A."/>
            <person name="Young S.K."/>
            <person name="Zeng Q."/>
            <person name="Gargeya S."/>
            <person name="Fitzgerald M."/>
            <person name="Abouelleil A."/>
            <person name="Alvarado L."/>
            <person name="Berlin A.M."/>
            <person name="Chapman S.B."/>
            <person name="Dewar J."/>
            <person name="Goldberg J."/>
            <person name="Griggs A."/>
            <person name="Gujja S."/>
            <person name="Hansen M."/>
            <person name="Howarth C."/>
            <person name="Imamovic A."/>
            <person name="Larimer J."/>
            <person name="McCowan C."/>
            <person name="Murphy C."/>
            <person name="Pearson M."/>
            <person name="Priest M."/>
            <person name="Roberts A."/>
            <person name="Saif S."/>
            <person name="Shea T."/>
            <person name="Sykes S."/>
            <person name="Wortman J."/>
            <person name="Nusbaum C."/>
            <person name="Birren B."/>
        </authorList>
    </citation>
    <scope>NUCLEOTIDE SEQUENCE [LARGE SCALE GENOMIC DNA]</scope>
    <source>
        <strain evidence="2 3">CIP 110305</strain>
    </source>
</reference>
<dbReference type="InterPro" id="IPR013830">
    <property type="entry name" value="SGNH_hydro"/>
</dbReference>
<sequence length="616" mass="67967">MADKIVTVQQLIDANGNCQSWEKYWDGKADEDVQTIRGKHYPTHAKTQKLMLDNGGYRGFKDKEAILAYKPSIPHVVVKDLETFKLWQWDGTQWHDTGLSELDQAKDYTDLLSKKVITLPSGSLNNAKNVGNYLLIPGNTYSDLPPTVVVDEHVVLSVKPATGGFFEQQLNRLNTPTIKWGRSCRASDGVGIWRSPVAKFIGVVDSVDPTSLTVDGGYVLTNGINLPKGFSGAALVNISTDGSFKSVTVKQTDGRNKFEKVGGGNWIELTPFALTNDRFPSNYNFRGLFTDADCNSFLSEGNYLLNGKYINGPKGFKDTLKINVSVFGSFIVHRATSTEHNGEIQERQSSLVGGVRVWTEWGGPTSSGGMSSLSGKTIAFLGDSIVEQGDYPERIGNMHGATIHKFGFGGCRAGRYTSSPDGYDKQCLYNIAKCINMNDYSSLIAGAEWTRDNKNDDNTPQANAMANLDWNKVDILVIAFGTNDWTGTPKGSELEADAEGKTFKGAMCFAVEQIQERYPHLQLILVGMSYRLITPQSPISDNSDDTPTPNGYLREFQQALLDVADKYHVPAFDMYSNSGVNRYNYTYYLRDGIHPKAIEGNKHWASKIGSFLSSNL</sequence>
<keyword evidence="3" id="KW-1185">Reference proteome</keyword>
<dbReference type="SUPFAM" id="SSF52266">
    <property type="entry name" value="SGNH hydrolase"/>
    <property type="match status" value="1"/>
</dbReference>
<dbReference type="HOGENOM" id="CLU_432553_0_0_6"/>
<dbReference type="AlphaFoldDB" id="S3MVT0"/>
<dbReference type="Proteomes" id="UP000014568">
    <property type="component" value="Unassembled WGS sequence"/>
</dbReference>
<protein>
    <recommendedName>
        <fullName evidence="1">SGNH hydrolase-type esterase domain-containing protein</fullName>
    </recommendedName>
</protein>
<proteinExistence type="predicted"/>
<dbReference type="Gene3D" id="3.40.50.1110">
    <property type="entry name" value="SGNH hydrolase"/>
    <property type="match status" value="1"/>
</dbReference>
<dbReference type="RefSeq" id="WP_016657036.1">
    <property type="nucleotide sequence ID" value="NZ_KE340353.1"/>
</dbReference>
<dbReference type="PANTHER" id="PTHR30383">
    <property type="entry name" value="THIOESTERASE 1/PROTEASE 1/LYSOPHOSPHOLIPASE L1"/>
    <property type="match status" value="1"/>
</dbReference>
<gene>
    <name evidence="2" type="ORF">F945_02640</name>
</gene>
<dbReference type="STRING" id="632955.GCA_000829675_00402"/>
<accession>S3MVT0</accession>
<dbReference type="eggNOG" id="ENOG5033Y1A">
    <property type="taxonomic scope" value="Bacteria"/>
</dbReference>
<dbReference type="PATRIC" id="fig|421052.3.peg.2578"/>
<feature type="domain" description="SGNH hydrolase-type esterase" evidence="1">
    <location>
        <begin position="380"/>
        <end position="597"/>
    </location>
</feature>
<dbReference type="GO" id="GO:0004622">
    <property type="term" value="F:phosphatidylcholine lysophospholipase activity"/>
    <property type="evidence" value="ECO:0007669"/>
    <property type="project" value="TreeGrafter"/>
</dbReference>
<dbReference type="Pfam" id="PF13472">
    <property type="entry name" value="Lipase_GDSL_2"/>
    <property type="match status" value="1"/>
</dbReference>
<evidence type="ECO:0000313" key="2">
    <source>
        <dbReference type="EMBL" id="EPF71607.1"/>
    </source>
</evidence>
<organism evidence="2 3">
    <name type="scientific">Acinetobacter rudis CIP 110305</name>
    <dbReference type="NCBI Taxonomy" id="421052"/>
    <lineage>
        <taxon>Bacteria</taxon>
        <taxon>Pseudomonadati</taxon>
        <taxon>Pseudomonadota</taxon>
        <taxon>Gammaproteobacteria</taxon>
        <taxon>Moraxellales</taxon>
        <taxon>Moraxellaceae</taxon>
        <taxon>Acinetobacter</taxon>
    </lineage>
</organism>
<dbReference type="CDD" id="cd00229">
    <property type="entry name" value="SGNH_hydrolase"/>
    <property type="match status" value="1"/>
</dbReference>
<dbReference type="PANTHER" id="PTHR30383:SF5">
    <property type="entry name" value="SGNH HYDROLASE-TYPE ESTERASE DOMAIN-CONTAINING PROTEIN"/>
    <property type="match status" value="1"/>
</dbReference>
<evidence type="ECO:0000313" key="3">
    <source>
        <dbReference type="Proteomes" id="UP000014568"/>
    </source>
</evidence>
<name>S3MVT0_9GAMM</name>
<dbReference type="InterPro" id="IPR051532">
    <property type="entry name" value="Ester_Hydrolysis_Enzymes"/>
</dbReference>
<evidence type="ECO:0000259" key="1">
    <source>
        <dbReference type="Pfam" id="PF13472"/>
    </source>
</evidence>
<dbReference type="EMBL" id="ATGI01000032">
    <property type="protein sequence ID" value="EPF71607.1"/>
    <property type="molecule type" value="Genomic_DNA"/>
</dbReference>
<dbReference type="InterPro" id="IPR036514">
    <property type="entry name" value="SGNH_hydro_sf"/>
</dbReference>